<keyword evidence="1" id="KW-0812">Transmembrane</keyword>
<evidence type="ECO:0000313" key="2">
    <source>
        <dbReference type="EMBL" id="UVA80484.1"/>
    </source>
</evidence>
<dbReference type="RefSeq" id="WP_257959416.1">
    <property type="nucleotide sequence ID" value="NZ_CP102780.1"/>
</dbReference>
<dbReference type="EMBL" id="CP102780">
    <property type="protein sequence ID" value="UVA80484.1"/>
    <property type="molecule type" value="Genomic_DNA"/>
</dbReference>
<sequence length="233" mass="26413">MADFDDSPDKARRNLITLSAAILAGGYLRPEIPADAKLFGIVALEHVNQPRFWVVLLSLLAYLTIRFIRSSTWSVAMQNWRQERQEQWNAALAQSFDADVLAFLRTKENSAKLRHMPSGGEPPTLLKRDFENLQFDNRQLTWITKRKTHASLEVEYHFPNLANRVSVNKLRFEVYLRGDELPWIRAWTSIWSQFTSNLALEVHLVLLLTGGAVAVVASAFVKSCADGFPACAL</sequence>
<proteinExistence type="predicted"/>
<organism evidence="2 3">
    <name type="scientific">Pandoraea commovens</name>
    <dbReference type="NCBI Taxonomy" id="2508289"/>
    <lineage>
        <taxon>Bacteria</taxon>
        <taxon>Pseudomonadati</taxon>
        <taxon>Pseudomonadota</taxon>
        <taxon>Betaproteobacteria</taxon>
        <taxon>Burkholderiales</taxon>
        <taxon>Burkholderiaceae</taxon>
        <taxon>Pandoraea</taxon>
    </lineage>
</organism>
<feature type="transmembrane region" description="Helical" evidence="1">
    <location>
        <begin position="50"/>
        <end position="68"/>
    </location>
</feature>
<dbReference type="Proteomes" id="UP001058980">
    <property type="component" value="Chromosome"/>
</dbReference>
<accession>A0ABY5QIP2</accession>
<reference evidence="2" key="1">
    <citation type="submission" date="2022-08" db="EMBL/GenBank/DDBJ databases">
        <title>Multi-unit outbreak of Pandoraea commovens among non-cystic fibrosis intensive care patients from 2019 to 2021 in Berlin, Germany.</title>
        <authorList>
            <person name="Menzel P."/>
        </authorList>
    </citation>
    <scope>NUCLEOTIDE SEQUENCE</scope>
    <source>
        <strain evidence="2">LB-19-202-79</strain>
    </source>
</reference>
<keyword evidence="1" id="KW-0472">Membrane</keyword>
<keyword evidence="3" id="KW-1185">Reference proteome</keyword>
<keyword evidence="1" id="KW-1133">Transmembrane helix</keyword>
<evidence type="ECO:0000313" key="3">
    <source>
        <dbReference type="Proteomes" id="UP001058980"/>
    </source>
</evidence>
<protein>
    <submittedName>
        <fullName evidence="2">Uncharacterized protein</fullName>
    </submittedName>
</protein>
<evidence type="ECO:0000256" key="1">
    <source>
        <dbReference type="SAM" id="Phobius"/>
    </source>
</evidence>
<feature type="transmembrane region" description="Helical" evidence="1">
    <location>
        <begin position="198"/>
        <end position="221"/>
    </location>
</feature>
<name>A0ABY5QIP2_9BURK</name>
<gene>
    <name evidence="2" type="ORF">NTU39_05525</name>
</gene>